<dbReference type="RefSeq" id="WP_213163919.1">
    <property type="nucleotide sequence ID" value="NZ_CP058214.1"/>
</dbReference>
<accession>A0A7S8C3K3</accession>
<keyword evidence="3" id="KW-1185">Reference proteome</keyword>
<dbReference type="EMBL" id="CP058214">
    <property type="protein sequence ID" value="QPC42682.1"/>
    <property type="molecule type" value="Genomic_DNA"/>
</dbReference>
<proteinExistence type="predicted"/>
<feature type="transmembrane region" description="Helical" evidence="1">
    <location>
        <begin position="44"/>
        <end position="76"/>
    </location>
</feature>
<keyword evidence="1" id="KW-0812">Transmembrane</keyword>
<reference evidence="2 3" key="1">
    <citation type="submission" date="2020-06" db="EMBL/GenBank/DDBJ databases">
        <title>Genome sequence of 2 isolates from Red Sea Mangroves.</title>
        <authorList>
            <person name="Sefrji F."/>
            <person name="Michoud G."/>
            <person name="Merlino G."/>
            <person name="Daffonchio D."/>
        </authorList>
    </citation>
    <scope>NUCLEOTIDE SEQUENCE [LARGE SCALE GENOMIC DNA]</scope>
    <source>
        <strain evidence="2 3">R1DC25</strain>
    </source>
</reference>
<dbReference type="NCBIfam" id="NF037947">
    <property type="entry name" value="holin_4"/>
    <property type="match status" value="1"/>
</dbReference>
<keyword evidence="1" id="KW-1133">Transmembrane helix</keyword>
<dbReference type="Proteomes" id="UP000593594">
    <property type="component" value="Chromosome"/>
</dbReference>
<dbReference type="KEGG" id="kmn:HW532_08195"/>
<sequence length="82" mass="8789">MNKLQPLALGAAFGILGAIYMFFLGITAMFGWGTPIVEAIASFYIGYGASLGGAIIGAVWAFVDCFIAGFLTAWLYNRFVRP</sequence>
<feature type="transmembrane region" description="Helical" evidence="1">
    <location>
        <begin position="7"/>
        <end position="32"/>
    </location>
</feature>
<evidence type="ECO:0000256" key="1">
    <source>
        <dbReference type="SAM" id="Phobius"/>
    </source>
</evidence>
<organism evidence="2 3">
    <name type="scientific">Kaustia mangrovi</name>
    <dbReference type="NCBI Taxonomy" id="2593653"/>
    <lineage>
        <taxon>Bacteria</taxon>
        <taxon>Pseudomonadati</taxon>
        <taxon>Pseudomonadota</taxon>
        <taxon>Alphaproteobacteria</taxon>
        <taxon>Hyphomicrobiales</taxon>
        <taxon>Parvibaculaceae</taxon>
        <taxon>Kaustia</taxon>
    </lineage>
</organism>
<gene>
    <name evidence="2" type="ORF">HW532_08195</name>
</gene>
<dbReference type="AlphaFoldDB" id="A0A7S8C3K3"/>
<keyword evidence="1" id="KW-0472">Membrane</keyword>
<evidence type="ECO:0000313" key="2">
    <source>
        <dbReference type="EMBL" id="QPC42682.1"/>
    </source>
</evidence>
<evidence type="ECO:0000313" key="3">
    <source>
        <dbReference type="Proteomes" id="UP000593594"/>
    </source>
</evidence>
<name>A0A7S8C3K3_9HYPH</name>
<protein>
    <submittedName>
        <fullName evidence="2">Bacteriophage holin</fullName>
    </submittedName>
</protein>